<keyword evidence="9" id="KW-1185">Reference proteome</keyword>
<dbReference type="STRING" id="1357400.HMPREF2086_01856"/>
<keyword evidence="4 6" id="KW-0808">Transferase</keyword>
<evidence type="ECO:0000313" key="8">
    <source>
        <dbReference type="EMBL" id="ETD22540.1"/>
    </source>
</evidence>
<dbReference type="FunFam" id="3.40.640.10:FF:000033">
    <property type="entry name" value="Aspartate aminotransferase"/>
    <property type="match status" value="1"/>
</dbReference>
<protein>
    <recommendedName>
        <fullName evidence="6">Aminotransferase</fullName>
        <ecNumber evidence="6">2.6.1.-</ecNumber>
    </recommendedName>
</protein>
<comment type="caution">
    <text evidence="8">The sequence shown here is derived from an EMBL/GenBank/DDBJ whole genome shotgun (WGS) entry which is preliminary data.</text>
</comment>
<evidence type="ECO:0000259" key="7">
    <source>
        <dbReference type="Pfam" id="PF00155"/>
    </source>
</evidence>
<evidence type="ECO:0000256" key="1">
    <source>
        <dbReference type="ARBA" id="ARBA00001933"/>
    </source>
</evidence>
<dbReference type="InterPro" id="IPR004838">
    <property type="entry name" value="NHTrfase_class1_PyrdxlP-BS"/>
</dbReference>
<dbReference type="PANTHER" id="PTHR46383:SF1">
    <property type="entry name" value="ASPARTATE AMINOTRANSFERASE"/>
    <property type="match status" value="1"/>
</dbReference>
<gene>
    <name evidence="8" type="ORF">HMPREF2086_01856</name>
</gene>
<dbReference type="Gene3D" id="3.90.1150.10">
    <property type="entry name" value="Aspartate Aminotransferase, domain 1"/>
    <property type="match status" value="1"/>
</dbReference>
<reference evidence="8 9" key="1">
    <citation type="journal article" date="2014" name="Genome Announc.">
        <title>Draft genome sequences of six enterohepatic helicobacter species isolated from humans and one from rhesus macaques.</title>
        <authorList>
            <person name="Shen Z."/>
            <person name="Sheh A."/>
            <person name="Young S.K."/>
            <person name="Abouelliel A."/>
            <person name="Ward D.V."/>
            <person name="Earl A.M."/>
            <person name="Fox J.G."/>
        </authorList>
    </citation>
    <scope>NUCLEOTIDE SEQUENCE [LARGE SCALE GENOMIC DNA]</scope>
    <source>
        <strain evidence="8 9">MIT 99-5501</strain>
    </source>
</reference>
<dbReference type="InterPro" id="IPR050596">
    <property type="entry name" value="AspAT/PAT-like"/>
</dbReference>
<dbReference type="OrthoDB" id="9803354at2"/>
<dbReference type="SUPFAM" id="SSF53383">
    <property type="entry name" value="PLP-dependent transferases"/>
    <property type="match status" value="1"/>
</dbReference>
<dbReference type="HOGENOM" id="CLU_017584_4_3_7"/>
<sequence length="405" mass="44278">MQPTYSRKIQHLQESATIAISTLARELKSQGRDILSFSAGEPDFDTPQAIKDEAKKALDSGFTKYTAVAGIPELKQAIADKLKRDNGLEYSPKEILVSNGAKQSLFNVFQAIVDDGDEVIIPAPYWVTYPEIVEYSGGKSVIVDTDFASGFKLTPAMLQKHITPKTKAIVLTTPSNPTGMVYSRAELEAIASVLKGTNIWIIADEIYEKLVYDGKFCSVGSLDSASLERTITINGLSKSVAMTGWRMGYLACKDTRLVKMMDNLQSQCTSNINSITQKAAIVALNGLVDAQIESMRVAFKNRRDIACDSIGKIPQLKVLKPQGSFYLFIDINGVSDTKPSLKSKSSSAESKVDSMEFCKQLLESQGVALVPGSAFGAEGFVRMSFACNEEQIIEGIKRIQCFINE</sequence>
<dbReference type="GO" id="GO:0030170">
    <property type="term" value="F:pyridoxal phosphate binding"/>
    <property type="evidence" value="ECO:0007669"/>
    <property type="project" value="InterPro"/>
</dbReference>
<evidence type="ECO:0000256" key="3">
    <source>
        <dbReference type="ARBA" id="ARBA00022576"/>
    </source>
</evidence>
<evidence type="ECO:0000256" key="5">
    <source>
        <dbReference type="ARBA" id="ARBA00022898"/>
    </source>
</evidence>
<dbReference type="CDD" id="cd00609">
    <property type="entry name" value="AAT_like"/>
    <property type="match status" value="1"/>
</dbReference>
<dbReference type="GO" id="GO:0008483">
    <property type="term" value="F:transaminase activity"/>
    <property type="evidence" value="ECO:0007669"/>
    <property type="project" value="UniProtKB-KW"/>
</dbReference>
<dbReference type="AlphaFoldDB" id="V8C6A0"/>
<dbReference type="InterPro" id="IPR015422">
    <property type="entry name" value="PyrdxlP-dep_Trfase_small"/>
</dbReference>
<name>V8C6A0_9HELI</name>
<dbReference type="InterPro" id="IPR015424">
    <property type="entry name" value="PyrdxlP-dep_Trfase"/>
</dbReference>
<dbReference type="Proteomes" id="UP000018731">
    <property type="component" value="Unassembled WGS sequence"/>
</dbReference>
<comment type="cofactor">
    <cofactor evidence="1 6">
        <name>pyridoxal 5'-phosphate</name>
        <dbReference type="ChEBI" id="CHEBI:597326"/>
    </cofactor>
</comment>
<keyword evidence="3 6" id="KW-0032">Aminotransferase</keyword>
<accession>V8C6A0</accession>
<evidence type="ECO:0000313" key="9">
    <source>
        <dbReference type="Proteomes" id="UP000018731"/>
    </source>
</evidence>
<keyword evidence="5" id="KW-0663">Pyridoxal phosphate</keyword>
<dbReference type="InterPro" id="IPR004839">
    <property type="entry name" value="Aminotransferase_I/II_large"/>
</dbReference>
<dbReference type="eggNOG" id="COG0436">
    <property type="taxonomic scope" value="Bacteria"/>
</dbReference>
<evidence type="ECO:0000256" key="4">
    <source>
        <dbReference type="ARBA" id="ARBA00022679"/>
    </source>
</evidence>
<dbReference type="RefSeq" id="WP_023928671.1">
    <property type="nucleotide sequence ID" value="NZ_KI669455.1"/>
</dbReference>
<dbReference type="Gene3D" id="3.40.640.10">
    <property type="entry name" value="Type I PLP-dependent aspartate aminotransferase-like (Major domain)"/>
    <property type="match status" value="1"/>
</dbReference>
<organism evidence="8 9">
    <name type="scientific">Helicobacter macacae MIT 99-5501</name>
    <dbReference type="NCBI Taxonomy" id="1357400"/>
    <lineage>
        <taxon>Bacteria</taxon>
        <taxon>Pseudomonadati</taxon>
        <taxon>Campylobacterota</taxon>
        <taxon>Epsilonproteobacteria</taxon>
        <taxon>Campylobacterales</taxon>
        <taxon>Helicobacteraceae</taxon>
        <taxon>Helicobacter</taxon>
    </lineage>
</organism>
<dbReference type="GO" id="GO:0006520">
    <property type="term" value="P:amino acid metabolic process"/>
    <property type="evidence" value="ECO:0007669"/>
    <property type="project" value="InterPro"/>
</dbReference>
<dbReference type="EC" id="2.6.1.-" evidence="6"/>
<feature type="domain" description="Aminotransferase class I/classII large" evidence="7">
    <location>
        <begin position="33"/>
        <end position="399"/>
    </location>
</feature>
<dbReference type="PANTHER" id="PTHR46383">
    <property type="entry name" value="ASPARTATE AMINOTRANSFERASE"/>
    <property type="match status" value="1"/>
</dbReference>
<comment type="similarity">
    <text evidence="2 6">Belongs to the class-I pyridoxal-phosphate-dependent aminotransferase family.</text>
</comment>
<evidence type="ECO:0000256" key="6">
    <source>
        <dbReference type="RuleBase" id="RU000481"/>
    </source>
</evidence>
<dbReference type="Pfam" id="PF00155">
    <property type="entry name" value="Aminotran_1_2"/>
    <property type="match status" value="1"/>
</dbReference>
<dbReference type="InterPro" id="IPR015421">
    <property type="entry name" value="PyrdxlP-dep_Trfase_major"/>
</dbReference>
<dbReference type="PATRIC" id="fig|1357400.3.peg.2505"/>
<dbReference type="EMBL" id="AZJI01000009">
    <property type="protein sequence ID" value="ETD22540.1"/>
    <property type="molecule type" value="Genomic_DNA"/>
</dbReference>
<proteinExistence type="inferred from homology"/>
<dbReference type="PROSITE" id="PS00105">
    <property type="entry name" value="AA_TRANSFER_CLASS_1"/>
    <property type="match status" value="1"/>
</dbReference>
<evidence type="ECO:0000256" key="2">
    <source>
        <dbReference type="ARBA" id="ARBA00007441"/>
    </source>
</evidence>